<evidence type="ECO:0000256" key="7">
    <source>
        <dbReference type="ARBA" id="ARBA00023136"/>
    </source>
</evidence>
<keyword evidence="5" id="KW-1133">Transmembrane helix</keyword>
<comment type="subcellular location">
    <subcellularLocation>
        <location evidence="1">Membrane</location>
        <topology evidence="1">Single-pass membrane protein</topology>
    </subcellularLocation>
</comment>
<dbReference type="Gene3D" id="1.20.5.3310">
    <property type="match status" value="1"/>
</dbReference>
<feature type="compositionally biased region" description="Low complexity" evidence="8">
    <location>
        <begin position="173"/>
        <end position="184"/>
    </location>
</feature>
<feature type="region of interest" description="Disordered" evidence="8">
    <location>
        <begin position="96"/>
        <end position="202"/>
    </location>
</feature>
<dbReference type="KEGG" id="gma:AciX8_2029"/>
<name>G8NTN5_GRAMM</name>
<evidence type="ECO:0000256" key="3">
    <source>
        <dbReference type="ARBA" id="ARBA00022692"/>
    </source>
</evidence>
<keyword evidence="7" id="KW-0472">Membrane</keyword>
<dbReference type="InterPro" id="IPR003369">
    <property type="entry name" value="TatA/B/E"/>
</dbReference>
<keyword evidence="4" id="KW-0653">Protein transport</keyword>
<keyword evidence="6" id="KW-0811">Translocation</keyword>
<proteinExistence type="predicted"/>
<keyword evidence="2" id="KW-0813">Transport</keyword>
<evidence type="ECO:0000313" key="10">
    <source>
        <dbReference type="Proteomes" id="UP000007113"/>
    </source>
</evidence>
<keyword evidence="3" id="KW-0812">Transmembrane</keyword>
<evidence type="ECO:0000256" key="1">
    <source>
        <dbReference type="ARBA" id="ARBA00004167"/>
    </source>
</evidence>
<dbReference type="RefSeq" id="WP_014265237.1">
    <property type="nucleotide sequence ID" value="NC_016631.1"/>
</dbReference>
<dbReference type="GO" id="GO:0015031">
    <property type="term" value="P:protein transport"/>
    <property type="evidence" value="ECO:0007669"/>
    <property type="project" value="UniProtKB-KW"/>
</dbReference>
<feature type="compositionally biased region" description="Basic and acidic residues" evidence="8">
    <location>
        <begin position="192"/>
        <end position="202"/>
    </location>
</feature>
<dbReference type="Pfam" id="PF02416">
    <property type="entry name" value="TatA_B_E"/>
    <property type="match status" value="1"/>
</dbReference>
<evidence type="ECO:0000256" key="8">
    <source>
        <dbReference type="SAM" id="MobiDB-lite"/>
    </source>
</evidence>
<sequence length="202" mass="22027">MPYHLACMPSFSDSIFLFILALLLFGPKKLPVLAREIGKWVGEFRRASNEFKMQMEEELRQSEQADRQKQIAAMEAAAPVTPAIAEPEHPHLAIPSETSSEETQTSVTHHTETASTEHLAEATESPKPLPIATSGELNIMPPSTGLPVPQTRNTDALGGLLESIPVTEEHQPQTEPQAAEPAAENVSPEMLEYARESASHGD</sequence>
<dbReference type="PANTHER" id="PTHR33162:SF1">
    <property type="entry name" value="SEC-INDEPENDENT PROTEIN TRANSLOCASE PROTEIN TATA, CHLOROPLASTIC"/>
    <property type="match status" value="1"/>
</dbReference>
<gene>
    <name evidence="9" type="ordered locus">AciX8_2029</name>
</gene>
<dbReference type="eggNOG" id="COG1826">
    <property type="taxonomic scope" value="Bacteria"/>
</dbReference>
<keyword evidence="10" id="KW-1185">Reference proteome</keyword>
<evidence type="ECO:0000256" key="4">
    <source>
        <dbReference type="ARBA" id="ARBA00022927"/>
    </source>
</evidence>
<dbReference type="PRINTS" id="PR01506">
    <property type="entry name" value="TATBPROTEIN"/>
</dbReference>
<dbReference type="PANTHER" id="PTHR33162">
    <property type="entry name" value="SEC-INDEPENDENT PROTEIN TRANSLOCASE PROTEIN TATA, CHLOROPLASTIC"/>
    <property type="match status" value="1"/>
</dbReference>
<dbReference type="AlphaFoldDB" id="G8NTN5"/>
<evidence type="ECO:0000313" key="9">
    <source>
        <dbReference type="EMBL" id="AEU36359.1"/>
    </source>
</evidence>
<evidence type="ECO:0000256" key="5">
    <source>
        <dbReference type="ARBA" id="ARBA00022989"/>
    </source>
</evidence>
<protein>
    <submittedName>
        <fullName evidence="9">Sec-independent translocation protein mttA/Hcf106</fullName>
    </submittedName>
</protein>
<dbReference type="GO" id="GO:0016020">
    <property type="term" value="C:membrane"/>
    <property type="evidence" value="ECO:0007669"/>
    <property type="project" value="UniProtKB-SubCell"/>
</dbReference>
<dbReference type="Proteomes" id="UP000007113">
    <property type="component" value="Chromosome"/>
</dbReference>
<dbReference type="EMBL" id="CP003130">
    <property type="protein sequence ID" value="AEU36359.1"/>
    <property type="molecule type" value="Genomic_DNA"/>
</dbReference>
<evidence type="ECO:0000256" key="6">
    <source>
        <dbReference type="ARBA" id="ARBA00023010"/>
    </source>
</evidence>
<organism evidence="9 10">
    <name type="scientific">Granulicella mallensis (strain ATCC BAA-1857 / DSM 23137 / MP5ACTX8)</name>
    <dbReference type="NCBI Taxonomy" id="682795"/>
    <lineage>
        <taxon>Bacteria</taxon>
        <taxon>Pseudomonadati</taxon>
        <taxon>Acidobacteriota</taxon>
        <taxon>Terriglobia</taxon>
        <taxon>Terriglobales</taxon>
        <taxon>Acidobacteriaceae</taxon>
        <taxon>Granulicella</taxon>
    </lineage>
</organism>
<dbReference type="STRING" id="682795.AciX8_2029"/>
<feature type="compositionally biased region" description="Low complexity" evidence="8">
    <location>
        <begin position="96"/>
        <end position="108"/>
    </location>
</feature>
<accession>G8NTN5</accession>
<evidence type="ECO:0000256" key="2">
    <source>
        <dbReference type="ARBA" id="ARBA00022448"/>
    </source>
</evidence>
<dbReference type="HOGENOM" id="CLU_1480062_0_0_0"/>
<reference evidence="9 10" key="1">
    <citation type="submission" date="2011-11" db="EMBL/GenBank/DDBJ databases">
        <title>Complete sequence of Granulicella mallensis MP5ACTX8.</title>
        <authorList>
            <consortium name="US DOE Joint Genome Institute"/>
            <person name="Lucas S."/>
            <person name="Copeland A."/>
            <person name="Lapidus A."/>
            <person name="Cheng J.-F."/>
            <person name="Goodwin L."/>
            <person name="Pitluck S."/>
            <person name="Peters L."/>
            <person name="Lu M."/>
            <person name="Detter J.C."/>
            <person name="Han C."/>
            <person name="Tapia R."/>
            <person name="Land M."/>
            <person name="Hauser L."/>
            <person name="Kyrpides N."/>
            <person name="Ivanova N."/>
            <person name="Mikhailova N."/>
            <person name="Pagani I."/>
            <person name="Rawat S."/>
            <person name="Mannisto M."/>
            <person name="Haggblom M."/>
            <person name="Woyke T."/>
        </authorList>
    </citation>
    <scope>NUCLEOTIDE SEQUENCE [LARGE SCALE GENOMIC DNA]</scope>
    <source>
        <strain evidence="10">ATCC BAA-1857 / DSM 23137 / MP5ACTX8</strain>
    </source>
</reference>